<dbReference type="Gene3D" id="1.10.1040.10">
    <property type="entry name" value="N-(1-d-carboxylethyl)-l-norvaline Dehydrogenase, domain 2"/>
    <property type="match status" value="1"/>
</dbReference>
<dbReference type="GO" id="GO:0051287">
    <property type="term" value="F:NAD binding"/>
    <property type="evidence" value="ECO:0007669"/>
    <property type="project" value="InterPro"/>
</dbReference>
<accession>A0A160TIB6</accession>
<dbReference type="InterPro" id="IPR051265">
    <property type="entry name" value="HIBADH-related_NP60_sf"/>
</dbReference>
<gene>
    <name evidence="5" type="ORF">MGWOODY_Smn2435</name>
</gene>
<dbReference type="Pfam" id="PF03446">
    <property type="entry name" value="NAD_binding_2"/>
    <property type="match status" value="1"/>
</dbReference>
<dbReference type="PIRSF" id="PIRSF000103">
    <property type="entry name" value="HIBADH"/>
    <property type="match status" value="1"/>
</dbReference>
<keyword evidence="2" id="KW-0520">NAD</keyword>
<dbReference type="InterPro" id="IPR006115">
    <property type="entry name" value="6PGDH_NADP-bd"/>
</dbReference>
<dbReference type="EMBL" id="CZQE01000113">
    <property type="protein sequence ID" value="CUS44123.1"/>
    <property type="molecule type" value="Genomic_DNA"/>
</dbReference>
<dbReference type="InterPro" id="IPR029154">
    <property type="entry name" value="HIBADH-like_NADP-bd"/>
</dbReference>
<dbReference type="SUPFAM" id="SSF51735">
    <property type="entry name" value="NAD(P)-binding Rossmann-fold domains"/>
    <property type="match status" value="1"/>
</dbReference>
<name>A0A160TIB6_9ZZZZ</name>
<dbReference type="PANTHER" id="PTHR43580">
    <property type="entry name" value="OXIDOREDUCTASE GLYR1-RELATED"/>
    <property type="match status" value="1"/>
</dbReference>
<evidence type="ECO:0000256" key="1">
    <source>
        <dbReference type="ARBA" id="ARBA00023002"/>
    </source>
</evidence>
<dbReference type="SUPFAM" id="SSF48179">
    <property type="entry name" value="6-phosphogluconate dehydrogenase C-terminal domain-like"/>
    <property type="match status" value="1"/>
</dbReference>
<dbReference type="InterPro" id="IPR013328">
    <property type="entry name" value="6PGD_dom2"/>
</dbReference>
<dbReference type="GO" id="GO:0016491">
    <property type="term" value="F:oxidoreductase activity"/>
    <property type="evidence" value="ECO:0007669"/>
    <property type="project" value="UniProtKB-KW"/>
</dbReference>
<feature type="domain" description="3-hydroxyisobutyrate dehydrogenase-like NAD-binding" evidence="4">
    <location>
        <begin position="165"/>
        <end position="282"/>
    </location>
</feature>
<dbReference type="InterPro" id="IPR036291">
    <property type="entry name" value="NAD(P)-bd_dom_sf"/>
</dbReference>
<keyword evidence="1" id="KW-0560">Oxidoreductase</keyword>
<sequence length="290" mass="30180">MDVGFIGLGQMGSQIAGNLIEAGHRVTLWNRSADKAAPLVAAGARLAATPAEAARQPVVMSMLADDRALEAVAFGEDGILASGTPTIHVSMSTISVAIADRLASSHREAGQTFVSAPVFGRPLAAAAKKLFVVAAGPAEAVATCQPLFDAVGQRSFNLGETPHKANIVKLSGNFLIMTVIESLAEAMTLAGRYGVDKGILLDTLTGSVFGGLIYDVYGKVLVEEKYEPAGFTLPLGFKDMNLVAEAAVAAGVPMPMLSLGRDRLIATMARERPELDWASMAKTVEANAGL</sequence>
<dbReference type="PANTHER" id="PTHR43580:SF2">
    <property type="entry name" value="CYTOKINE-LIKE NUCLEAR FACTOR N-PAC"/>
    <property type="match status" value="1"/>
</dbReference>
<dbReference type="InterPro" id="IPR008927">
    <property type="entry name" value="6-PGluconate_DH-like_C_sf"/>
</dbReference>
<evidence type="ECO:0000259" key="3">
    <source>
        <dbReference type="Pfam" id="PF03446"/>
    </source>
</evidence>
<evidence type="ECO:0000259" key="4">
    <source>
        <dbReference type="Pfam" id="PF14833"/>
    </source>
</evidence>
<dbReference type="Gene3D" id="3.40.50.720">
    <property type="entry name" value="NAD(P)-binding Rossmann-like Domain"/>
    <property type="match status" value="1"/>
</dbReference>
<protein>
    <submittedName>
        <fullName evidence="5">6-phosphogluconate dehydrogenase, NAD-binding</fullName>
    </submittedName>
</protein>
<reference evidence="5" key="1">
    <citation type="submission" date="2015-10" db="EMBL/GenBank/DDBJ databases">
        <authorList>
            <person name="Gilbert D.G."/>
        </authorList>
    </citation>
    <scope>NUCLEOTIDE SEQUENCE</scope>
</reference>
<dbReference type="GO" id="GO:0050661">
    <property type="term" value="F:NADP binding"/>
    <property type="evidence" value="ECO:0007669"/>
    <property type="project" value="InterPro"/>
</dbReference>
<dbReference type="AlphaFoldDB" id="A0A160TIB6"/>
<proteinExistence type="predicted"/>
<evidence type="ECO:0000313" key="5">
    <source>
        <dbReference type="EMBL" id="CUS44123.1"/>
    </source>
</evidence>
<feature type="domain" description="6-phosphogluconate dehydrogenase NADP-binding" evidence="3">
    <location>
        <begin position="2"/>
        <end position="157"/>
    </location>
</feature>
<organism evidence="5">
    <name type="scientific">hydrothermal vent metagenome</name>
    <dbReference type="NCBI Taxonomy" id="652676"/>
    <lineage>
        <taxon>unclassified sequences</taxon>
        <taxon>metagenomes</taxon>
        <taxon>ecological metagenomes</taxon>
    </lineage>
</organism>
<dbReference type="InterPro" id="IPR015815">
    <property type="entry name" value="HIBADH-related"/>
</dbReference>
<dbReference type="Pfam" id="PF14833">
    <property type="entry name" value="NAD_binding_11"/>
    <property type="match status" value="1"/>
</dbReference>
<evidence type="ECO:0000256" key="2">
    <source>
        <dbReference type="ARBA" id="ARBA00023027"/>
    </source>
</evidence>